<name>A0A2S4VS90_9BASI</name>
<reference evidence="2 3" key="1">
    <citation type="submission" date="2017-12" db="EMBL/GenBank/DDBJ databases">
        <title>Gene loss provides genomic basis for host adaptation in cereal stripe rust fungi.</title>
        <authorList>
            <person name="Xia C."/>
        </authorList>
    </citation>
    <scope>NUCLEOTIDE SEQUENCE [LARGE SCALE GENOMIC DNA]</scope>
    <source>
        <strain evidence="2 3">93TX-2</strain>
    </source>
</reference>
<proteinExistence type="predicted"/>
<protein>
    <recommendedName>
        <fullName evidence="4">Secreted protein</fullName>
    </recommendedName>
</protein>
<feature type="signal peptide" evidence="1">
    <location>
        <begin position="1"/>
        <end position="17"/>
    </location>
</feature>
<keyword evidence="3" id="KW-1185">Reference proteome</keyword>
<dbReference type="Proteomes" id="UP000238274">
    <property type="component" value="Unassembled WGS sequence"/>
</dbReference>
<gene>
    <name evidence="2" type="ORF">PSHT_08108</name>
</gene>
<dbReference type="VEuPathDB" id="FungiDB:PSHT_08108"/>
<sequence>MLSTVYATCLLASAALASPVALAPRYYINNNDYARTTDVGHQDGTSISPAGGIRYVNDHSNDASRANSNTAWGPDGYPIYPTMDPINNPGFIPGTHNALLPGSFPDGYQRYPTMDPINNPGFIPGTHNALLPGSFPDGLTRLNGIPSTRPLIGDPSQILGATQPGLGSAVFKK</sequence>
<dbReference type="AlphaFoldDB" id="A0A2S4VS90"/>
<dbReference type="EMBL" id="PKSM01000104">
    <property type="protein sequence ID" value="POW12402.1"/>
    <property type="molecule type" value="Genomic_DNA"/>
</dbReference>
<feature type="chain" id="PRO_5015498756" description="Secreted protein" evidence="1">
    <location>
        <begin position="18"/>
        <end position="173"/>
    </location>
</feature>
<accession>A0A2S4VS90</accession>
<evidence type="ECO:0000313" key="2">
    <source>
        <dbReference type="EMBL" id="POW12402.1"/>
    </source>
</evidence>
<reference evidence="3" key="3">
    <citation type="journal article" date="2018" name="Mol. Plant Microbe Interact.">
        <title>Genome sequence resources for the wheat stripe rust pathogen (Puccinia striiformis f. sp. tritici) and the barley stripe rust pathogen (Puccinia striiformis f. sp. hordei).</title>
        <authorList>
            <person name="Xia C."/>
            <person name="Wang M."/>
            <person name="Yin C."/>
            <person name="Cornejo O.E."/>
            <person name="Hulbert S.H."/>
            <person name="Chen X."/>
        </authorList>
    </citation>
    <scope>NUCLEOTIDE SEQUENCE [LARGE SCALE GENOMIC DNA]</scope>
    <source>
        <strain evidence="3">93TX-2</strain>
    </source>
</reference>
<comment type="caution">
    <text evidence="2">The sequence shown here is derived from an EMBL/GenBank/DDBJ whole genome shotgun (WGS) entry which is preliminary data.</text>
</comment>
<organism evidence="2 3">
    <name type="scientific">Puccinia striiformis</name>
    <dbReference type="NCBI Taxonomy" id="27350"/>
    <lineage>
        <taxon>Eukaryota</taxon>
        <taxon>Fungi</taxon>
        <taxon>Dikarya</taxon>
        <taxon>Basidiomycota</taxon>
        <taxon>Pucciniomycotina</taxon>
        <taxon>Pucciniomycetes</taxon>
        <taxon>Pucciniales</taxon>
        <taxon>Pucciniaceae</taxon>
        <taxon>Puccinia</taxon>
    </lineage>
</organism>
<evidence type="ECO:0000256" key="1">
    <source>
        <dbReference type="SAM" id="SignalP"/>
    </source>
</evidence>
<dbReference type="VEuPathDB" id="FungiDB:PSTT_13076"/>
<keyword evidence="1" id="KW-0732">Signal</keyword>
<evidence type="ECO:0000313" key="3">
    <source>
        <dbReference type="Proteomes" id="UP000238274"/>
    </source>
</evidence>
<reference evidence="3" key="2">
    <citation type="journal article" date="2018" name="BMC Genomics">
        <title>Genomic insights into host adaptation between the wheat stripe rust pathogen (Puccinia striiformis f. sp. tritici) and the barley stripe rust pathogen (Puccinia striiformis f. sp. hordei).</title>
        <authorList>
            <person name="Xia C."/>
            <person name="Wang M."/>
            <person name="Yin C."/>
            <person name="Cornejo O.E."/>
            <person name="Hulbert S.H."/>
            <person name="Chen X."/>
        </authorList>
    </citation>
    <scope>NUCLEOTIDE SEQUENCE [LARGE SCALE GENOMIC DNA]</scope>
    <source>
        <strain evidence="3">93TX-2</strain>
    </source>
</reference>
<evidence type="ECO:0008006" key="4">
    <source>
        <dbReference type="Google" id="ProtNLM"/>
    </source>
</evidence>